<evidence type="ECO:0000256" key="2">
    <source>
        <dbReference type="ARBA" id="ARBA00007145"/>
    </source>
</evidence>
<gene>
    <name evidence="7" type="primary">nadE</name>
    <name evidence="12" type="ORF">IAC32_00740</name>
</gene>
<dbReference type="EMBL" id="JADIMR010000010">
    <property type="protein sequence ID" value="MBO8446261.1"/>
    <property type="molecule type" value="Genomic_DNA"/>
</dbReference>
<feature type="binding site" evidence="7">
    <location>
        <position position="614"/>
    </location>
    <ligand>
        <name>deamido-NAD(+)</name>
        <dbReference type="ChEBI" id="CHEBI:58437"/>
        <note>ligand shared between two neighboring subunits</note>
    </ligand>
</feature>
<reference evidence="12" key="2">
    <citation type="journal article" date="2021" name="PeerJ">
        <title>Extensive microbial diversity within the chicken gut microbiome revealed by metagenomics and culture.</title>
        <authorList>
            <person name="Gilroy R."/>
            <person name="Ravi A."/>
            <person name="Getino M."/>
            <person name="Pursley I."/>
            <person name="Horton D.L."/>
            <person name="Alikhan N.F."/>
            <person name="Baker D."/>
            <person name="Gharbi K."/>
            <person name="Hall N."/>
            <person name="Watson M."/>
            <person name="Adriaenssens E.M."/>
            <person name="Foster-Nyarko E."/>
            <person name="Jarju S."/>
            <person name="Secka A."/>
            <person name="Antonio M."/>
            <person name="Oren A."/>
            <person name="Chaudhuri R.R."/>
            <person name="La Ragione R."/>
            <person name="Hildebrand F."/>
            <person name="Pallen M.J."/>
        </authorList>
    </citation>
    <scope>NUCLEOTIDE SEQUENCE</scope>
    <source>
        <strain evidence="12">D3-1215</strain>
    </source>
</reference>
<evidence type="ECO:0000256" key="5">
    <source>
        <dbReference type="ARBA" id="ARBA00022840"/>
    </source>
</evidence>
<sequence>MQNVQYNFIRVAAATPLLRVADCAYNTSEIIRKMQEAYALKSHLVVFPELGITGYTCQDLFFQKPLLQAAEESLQRIVEVSAGMPGMVCAVGLPLDINEELYNCAVIIENGSVLGIAVKTFLPNYAEFYEKRWFKPAAHLKVSSMTLFSEEVPVGNDLVFKIGGNKTNFKFSVEICEDLWTPISPSDFLCMAGAEIIANLSASNETATKRKYRHGMVEHKSAKNFCAYAYCCAGGGESSSDLVFGGHDIIAQNGRVLSENREMSDECLIYSDIDLDSIRTDRRRYDTYGDFRNFYHRPYREIVRECHLQPSELKYPLKRLVFVPRDMEKNHERCEEIMQIQVNGLKKRLKHINCKTVVLGISGGLDSTLALLVCVKAFDETGLDRKGIIGVSMPGFGTTSRTFDNAMKLMHALGVDSKVISIKDACLQHFRDIAQDENVHDITYENTQARERTQILMDLANKYGGIVVGTGDLSELALGWCTYNGDHMSHYAVNCGVPKTLVRSLVAAYCNFHDEGTAAILRDIIDTPISPELLPADEHGNIAQKTEDKVGPYELHDFFLYYLLRYGYEPAKIAAMAEIAFSRKESGDDRIYDRAEIDKWLKVCCRRFFSQQFKRNCLPDGPKTGKIALSPRGDWRMPSDASSALWQ</sequence>
<feature type="domain" description="CN hydrolase" evidence="11">
    <location>
        <begin position="9"/>
        <end position="275"/>
    </location>
</feature>
<feature type="binding site" evidence="7">
    <location>
        <position position="470"/>
    </location>
    <ligand>
        <name>ATP</name>
        <dbReference type="ChEBI" id="CHEBI:30616"/>
    </ligand>
</feature>
<dbReference type="GO" id="GO:0003952">
    <property type="term" value="F:NAD+ synthase (glutamine-hydrolyzing) activity"/>
    <property type="evidence" value="ECO:0007669"/>
    <property type="project" value="UniProtKB-UniRule"/>
</dbReference>
<feature type="active site" description="Nucleophile; for glutaminase activity" evidence="7">
    <location>
        <position position="176"/>
    </location>
</feature>
<dbReference type="PIRSF" id="PIRSF006630">
    <property type="entry name" value="NADS_GAT"/>
    <property type="match status" value="1"/>
</dbReference>
<dbReference type="EC" id="6.3.5.1" evidence="7 8"/>
<name>A0A9D9EGS4_9BACT</name>
<comment type="similarity">
    <text evidence="9">Belongs to the NAD synthetase family.</text>
</comment>
<feature type="binding site" evidence="7">
    <location>
        <position position="446"/>
    </location>
    <ligand>
        <name>deamido-NAD(+)</name>
        <dbReference type="ChEBI" id="CHEBI:58437"/>
        <note>ligand shared between two neighboring subunits</note>
    </ligand>
</feature>
<evidence type="ECO:0000259" key="11">
    <source>
        <dbReference type="PROSITE" id="PS50263"/>
    </source>
</evidence>
<comment type="catalytic activity">
    <reaction evidence="7 8">
        <text>deamido-NAD(+) + L-glutamine + ATP + H2O = L-glutamate + AMP + diphosphate + NAD(+) + H(+)</text>
        <dbReference type="Rhea" id="RHEA:24384"/>
        <dbReference type="ChEBI" id="CHEBI:15377"/>
        <dbReference type="ChEBI" id="CHEBI:15378"/>
        <dbReference type="ChEBI" id="CHEBI:29985"/>
        <dbReference type="ChEBI" id="CHEBI:30616"/>
        <dbReference type="ChEBI" id="CHEBI:33019"/>
        <dbReference type="ChEBI" id="CHEBI:57540"/>
        <dbReference type="ChEBI" id="CHEBI:58359"/>
        <dbReference type="ChEBI" id="CHEBI:58437"/>
        <dbReference type="ChEBI" id="CHEBI:456215"/>
        <dbReference type="EC" id="6.3.5.1"/>
    </reaction>
</comment>
<dbReference type="FunFam" id="1.10.10.1140:FF:000001">
    <property type="entry name" value="Glutamine-dependent NAD(+) synthetase"/>
    <property type="match status" value="1"/>
</dbReference>
<dbReference type="Gene3D" id="3.60.110.10">
    <property type="entry name" value="Carbon-nitrogen hydrolase"/>
    <property type="match status" value="1"/>
</dbReference>
<dbReference type="Gene3D" id="1.10.10.1140">
    <property type="entry name" value="Glutamine-dependent NAD+ synthetase, C-terminal domain"/>
    <property type="match status" value="1"/>
</dbReference>
<dbReference type="GO" id="GO:0005524">
    <property type="term" value="F:ATP binding"/>
    <property type="evidence" value="ECO:0007669"/>
    <property type="project" value="UniProtKB-UniRule"/>
</dbReference>
<dbReference type="AlphaFoldDB" id="A0A9D9EGS4"/>
<accession>A0A9D9EGS4</accession>
<dbReference type="InterPro" id="IPR003010">
    <property type="entry name" value="C-N_Hydrolase"/>
</dbReference>
<reference evidence="12" key="1">
    <citation type="submission" date="2020-10" db="EMBL/GenBank/DDBJ databases">
        <authorList>
            <person name="Gilroy R."/>
        </authorList>
    </citation>
    <scope>NUCLEOTIDE SEQUENCE</scope>
    <source>
        <strain evidence="12">D3-1215</strain>
    </source>
</reference>
<comment type="caution">
    <text evidence="12">The sequence shown here is derived from an EMBL/GenBank/DDBJ whole genome shotgun (WGS) entry which is preliminary data.</text>
</comment>
<feature type="binding site" evidence="7">
    <location>
        <position position="475"/>
    </location>
    <ligand>
        <name>deamido-NAD(+)</name>
        <dbReference type="ChEBI" id="CHEBI:58437"/>
        <note>ligand shared between two neighboring subunits</note>
    </ligand>
</feature>
<dbReference type="Proteomes" id="UP000823637">
    <property type="component" value="Unassembled WGS sequence"/>
</dbReference>
<keyword evidence="3 7" id="KW-0436">Ligase</keyword>
<feature type="region of interest" description="Disordered" evidence="10">
    <location>
        <begin position="628"/>
        <end position="647"/>
    </location>
</feature>
<evidence type="ECO:0000256" key="4">
    <source>
        <dbReference type="ARBA" id="ARBA00022741"/>
    </source>
</evidence>
<dbReference type="CDD" id="cd00553">
    <property type="entry name" value="NAD_synthase"/>
    <property type="match status" value="1"/>
</dbReference>
<comment type="function">
    <text evidence="7">Catalyzes the ATP-dependent amidation of deamido-NAD to form NAD. Uses L-glutamine as a nitrogen source.</text>
</comment>
<feature type="binding site" evidence="7">
    <location>
        <begin position="480"/>
        <end position="483"/>
    </location>
    <ligand>
        <name>deamido-NAD(+)</name>
        <dbReference type="ChEBI" id="CHEBI:58437"/>
        <note>ligand shared between two neighboring subunits</note>
    </ligand>
</feature>
<dbReference type="NCBIfam" id="TIGR00552">
    <property type="entry name" value="nadE"/>
    <property type="match status" value="1"/>
</dbReference>
<dbReference type="GO" id="GO:0004359">
    <property type="term" value="F:glutaminase activity"/>
    <property type="evidence" value="ECO:0007669"/>
    <property type="project" value="InterPro"/>
</dbReference>
<dbReference type="GO" id="GO:0005737">
    <property type="term" value="C:cytoplasm"/>
    <property type="evidence" value="ECO:0007669"/>
    <property type="project" value="InterPro"/>
</dbReference>
<evidence type="ECO:0000256" key="10">
    <source>
        <dbReference type="SAM" id="MobiDB-lite"/>
    </source>
</evidence>
<dbReference type="InterPro" id="IPR014445">
    <property type="entry name" value="Gln-dep_NAD_synthase"/>
</dbReference>
<dbReference type="PANTHER" id="PTHR23090:SF9">
    <property type="entry name" value="GLUTAMINE-DEPENDENT NAD(+) SYNTHETASE"/>
    <property type="match status" value="1"/>
</dbReference>
<dbReference type="HAMAP" id="MF_02090">
    <property type="entry name" value="NadE_glutamine_dep"/>
    <property type="match status" value="1"/>
</dbReference>
<evidence type="ECO:0000256" key="9">
    <source>
        <dbReference type="RuleBase" id="RU003811"/>
    </source>
</evidence>
<feature type="binding site" evidence="7">
    <location>
        <begin position="360"/>
        <end position="367"/>
    </location>
    <ligand>
        <name>ATP</name>
        <dbReference type="ChEBI" id="CHEBI:30616"/>
    </ligand>
</feature>
<dbReference type="InterPro" id="IPR036526">
    <property type="entry name" value="C-N_Hydrolase_sf"/>
</dbReference>
<dbReference type="InterPro" id="IPR003694">
    <property type="entry name" value="NAD_synthase"/>
</dbReference>
<feature type="active site" description="Proton acceptor; for glutaminase activity" evidence="7">
    <location>
        <position position="49"/>
    </location>
</feature>
<dbReference type="GO" id="GO:0009435">
    <property type="term" value="P:NAD+ biosynthetic process"/>
    <property type="evidence" value="ECO:0007669"/>
    <property type="project" value="UniProtKB-UniRule"/>
</dbReference>
<dbReference type="Pfam" id="PF02540">
    <property type="entry name" value="NAD_synthase"/>
    <property type="match status" value="1"/>
</dbReference>
<keyword evidence="5 7" id="KW-0067">ATP-binding</keyword>
<evidence type="ECO:0000313" key="12">
    <source>
        <dbReference type="EMBL" id="MBO8446261.1"/>
    </source>
</evidence>
<comment type="pathway">
    <text evidence="1 7 8">Cofactor biosynthesis; NAD(+) biosynthesis; NAD(+) from deamido-NAD(+) (L-Gln route): step 1/1.</text>
</comment>
<dbReference type="InterPro" id="IPR041856">
    <property type="entry name" value="NAD+_synth_C"/>
</dbReference>
<evidence type="ECO:0000256" key="7">
    <source>
        <dbReference type="HAMAP-Rule" id="MF_02090"/>
    </source>
</evidence>
<dbReference type="CDD" id="cd07570">
    <property type="entry name" value="GAT_Gln-NAD-synth"/>
    <property type="match status" value="1"/>
</dbReference>
<dbReference type="InterPro" id="IPR022310">
    <property type="entry name" value="NAD/GMP_synthase"/>
</dbReference>
<organism evidence="12 13">
    <name type="scientific">Candidatus Enterocola intestinipullorum</name>
    <dbReference type="NCBI Taxonomy" id="2840783"/>
    <lineage>
        <taxon>Bacteria</taxon>
        <taxon>Pseudomonadati</taxon>
        <taxon>Bacteroidota</taxon>
        <taxon>Bacteroidia</taxon>
        <taxon>Bacteroidales</taxon>
        <taxon>Candidatus Enterocola</taxon>
    </lineage>
</organism>
<dbReference type="PROSITE" id="PS50263">
    <property type="entry name" value="CN_HYDROLASE"/>
    <property type="match status" value="1"/>
</dbReference>
<dbReference type="SUPFAM" id="SSF52402">
    <property type="entry name" value="Adenine nucleotide alpha hydrolases-like"/>
    <property type="match status" value="1"/>
</dbReference>
<feature type="active site" description="For glutaminase activity" evidence="7">
    <location>
        <position position="119"/>
    </location>
</feature>
<feature type="binding site" evidence="7">
    <location>
        <position position="203"/>
    </location>
    <ligand>
        <name>L-glutamine</name>
        <dbReference type="ChEBI" id="CHEBI:58359"/>
    </ligand>
</feature>
<dbReference type="GO" id="GO:0008795">
    <property type="term" value="F:NAD+ synthase activity"/>
    <property type="evidence" value="ECO:0007669"/>
    <property type="project" value="UniProtKB-UniRule"/>
</dbReference>
<keyword evidence="6 7" id="KW-0520">NAD</keyword>
<dbReference type="SUPFAM" id="SSF56317">
    <property type="entry name" value="Carbon-nitrogen hydrolase"/>
    <property type="match status" value="1"/>
</dbReference>
<dbReference type="Gene3D" id="3.40.50.620">
    <property type="entry name" value="HUPs"/>
    <property type="match status" value="1"/>
</dbReference>
<feature type="binding site" evidence="7">
    <location>
        <position position="125"/>
    </location>
    <ligand>
        <name>L-glutamine</name>
        <dbReference type="ChEBI" id="CHEBI:58359"/>
    </ligand>
</feature>
<evidence type="ECO:0000256" key="8">
    <source>
        <dbReference type="PIRNR" id="PIRNR006630"/>
    </source>
</evidence>
<feature type="binding site" evidence="7">
    <location>
        <position position="209"/>
    </location>
    <ligand>
        <name>L-glutamine</name>
        <dbReference type="ChEBI" id="CHEBI:58359"/>
    </ligand>
</feature>
<dbReference type="InterPro" id="IPR014729">
    <property type="entry name" value="Rossmann-like_a/b/a_fold"/>
</dbReference>
<evidence type="ECO:0000256" key="3">
    <source>
        <dbReference type="ARBA" id="ARBA00022598"/>
    </source>
</evidence>
<dbReference type="NCBIfam" id="NF002730">
    <property type="entry name" value="PRK02628.1"/>
    <property type="match status" value="1"/>
</dbReference>
<dbReference type="PANTHER" id="PTHR23090">
    <property type="entry name" value="NH 3 /GLUTAMINE-DEPENDENT NAD + SYNTHETASE"/>
    <property type="match status" value="1"/>
</dbReference>
<comment type="similarity">
    <text evidence="2 7 8">In the C-terminal section; belongs to the NAD synthetase family.</text>
</comment>
<dbReference type="Pfam" id="PF00795">
    <property type="entry name" value="CN_hydrolase"/>
    <property type="match status" value="1"/>
</dbReference>
<proteinExistence type="inferred from homology"/>
<evidence type="ECO:0000313" key="13">
    <source>
        <dbReference type="Proteomes" id="UP000823637"/>
    </source>
</evidence>
<evidence type="ECO:0000256" key="6">
    <source>
        <dbReference type="ARBA" id="ARBA00023027"/>
    </source>
</evidence>
<protein>
    <recommendedName>
        <fullName evidence="7 8">Glutamine-dependent NAD(+) synthetase</fullName>
        <ecNumber evidence="7 8">6.3.5.1</ecNumber>
    </recommendedName>
    <alternativeName>
        <fullName evidence="7 8">NAD(+) synthase [glutamine-hydrolyzing]</fullName>
    </alternativeName>
</protein>
<evidence type="ECO:0000256" key="1">
    <source>
        <dbReference type="ARBA" id="ARBA00005188"/>
    </source>
</evidence>
<keyword evidence="4 7" id="KW-0547">Nucleotide-binding</keyword>